<protein>
    <submittedName>
        <fullName evidence="1">Uncharacterized protein</fullName>
    </submittedName>
</protein>
<reference evidence="1" key="1">
    <citation type="journal article" date="2013" name="J. Plant Res.">
        <title>Effect of fungi and light on seed germination of three Opuntia species from semiarid lands of central Mexico.</title>
        <authorList>
            <person name="Delgado-Sanchez P."/>
            <person name="Jimenez-Bremont J.F."/>
            <person name="Guerrero-Gonzalez Mde L."/>
            <person name="Flores J."/>
        </authorList>
    </citation>
    <scope>NUCLEOTIDE SEQUENCE</scope>
    <source>
        <tissue evidence="1">Cladode</tissue>
    </source>
</reference>
<proteinExistence type="predicted"/>
<sequence length="109" mass="12004">MNLFSHTLSAPPTGGGGEKLCSLRCLILLVRPTKSDLRCEMCCVSDAALQIGLRLAALNQKSRDCKLEDNDHELWDSCSSVFIDPFLRFPVPSVCYITETQISLMPSAI</sequence>
<accession>A0A7C9ENH4</accession>
<reference evidence="1" key="2">
    <citation type="submission" date="2020-07" db="EMBL/GenBank/DDBJ databases">
        <authorList>
            <person name="Vera ALvarez R."/>
            <person name="Arias-Moreno D.M."/>
            <person name="Jimenez-Jacinto V."/>
            <person name="Jimenez-Bremont J.F."/>
            <person name="Swaminathan K."/>
            <person name="Moose S.P."/>
            <person name="Guerrero-Gonzalez M.L."/>
            <person name="Marino-Ramirez L."/>
            <person name="Landsman D."/>
            <person name="Rodriguez-Kessler M."/>
            <person name="Delgado-Sanchez P."/>
        </authorList>
    </citation>
    <scope>NUCLEOTIDE SEQUENCE</scope>
    <source>
        <tissue evidence="1">Cladode</tissue>
    </source>
</reference>
<name>A0A7C9ENH4_OPUST</name>
<organism evidence="1">
    <name type="scientific">Opuntia streptacantha</name>
    <name type="common">Prickly pear cactus</name>
    <name type="synonym">Opuntia cardona</name>
    <dbReference type="NCBI Taxonomy" id="393608"/>
    <lineage>
        <taxon>Eukaryota</taxon>
        <taxon>Viridiplantae</taxon>
        <taxon>Streptophyta</taxon>
        <taxon>Embryophyta</taxon>
        <taxon>Tracheophyta</taxon>
        <taxon>Spermatophyta</taxon>
        <taxon>Magnoliopsida</taxon>
        <taxon>eudicotyledons</taxon>
        <taxon>Gunneridae</taxon>
        <taxon>Pentapetalae</taxon>
        <taxon>Caryophyllales</taxon>
        <taxon>Cactineae</taxon>
        <taxon>Cactaceae</taxon>
        <taxon>Opuntioideae</taxon>
        <taxon>Opuntia</taxon>
    </lineage>
</organism>
<dbReference type="EMBL" id="GISG01225125">
    <property type="protein sequence ID" value="MBA4664789.1"/>
    <property type="molecule type" value="Transcribed_RNA"/>
</dbReference>
<evidence type="ECO:0000313" key="1">
    <source>
        <dbReference type="EMBL" id="MBA4664789.1"/>
    </source>
</evidence>
<dbReference type="AlphaFoldDB" id="A0A7C9ENH4"/>